<dbReference type="InterPro" id="IPR023376">
    <property type="entry name" value="YqcC-like_dom"/>
</dbReference>
<dbReference type="EMBL" id="JACJFM010000001">
    <property type="protein sequence ID" value="MBB1485269.1"/>
    <property type="molecule type" value="Genomic_DNA"/>
</dbReference>
<dbReference type="InterPro" id="IPR007384">
    <property type="entry name" value="UCP006257"/>
</dbReference>
<dbReference type="PANTHER" id="PTHR39586">
    <property type="entry name" value="CYTOPLASMIC PROTEIN-RELATED"/>
    <property type="match status" value="1"/>
</dbReference>
<evidence type="ECO:0000313" key="2">
    <source>
        <dbReference type="EMBL" id="MBB1485269.1"/>
    </source>
</evidence>
<dbReference type="InterPro" id="IPR036814">
    <property type="entry name" value="YqcC-like_sf"/>
</dbReference>
<protein>
    <submittedName>
        <fullName evidence="2">YqcC family protein</fullName>
    </submittedName>
</protein>
<accession>A0A839IL95</accession>
<name>A0A839IL95_9GAMM</name>
<dbReference type="AlphaFoldDB" id="A0A839IL95"/>
<feature type="domain" description="YqcC-like" evidence="1">
    <location>
        <begin position="7"/>
        <end position="102"/>
    </location>
</feature>
<dbReference type="Pfam" id="PF04287">
    <property type="entry name" value="DUF446"/>
    <property type="match status" value="1"/>
</dbReference>
<comment type="caution">
    <text evidence="2">The sequence shown here is derived from an EMBL/GenBank/DDBJ whole genome shotgun (WGS) entry which is preliminary data.</text>
</comment>
<dbReference type="SUPFAM" id="SSF158452">
    <property type="entry name" value="YqcC-like"/>
    <property type="match status" value="1"/>
</dbReference>
<evidence type="ECO:0000259" key="1">
    <source>
        <dbReference type="Pfam" id="PF04287"/>
    </source>
</evidence>
<dbReference type="GO" id="GO:0044010">
    <property type="term" value="P:single-species biofilm formation"/>
    <property type="evidence" value="ECO:0007669"/>
    <property type="project" value="TreeGrafter"/>
</dbReference>
<reference evidence="2 3" key="1">
    <citation type="submission" date="2020-08" db="EMBL/GenBank/DDBJ databases">
        <title>Oceanospirillum sp. nov. isolated from marine sediment.</title>
        <authorList>
            <person name="Ji X."/>
        </authorList>
    </citation>
    <scope>NUCLEOTIDE SEQUENCE [LARGE SCALE GENOMIC DNA]</scope>
    <source>
        <strain evidence="2 3">D5</strain>
    </source>
</reference>
<dbReference type="Gene3D" id="1.20.1440.40">
    <property type="entry name" value="YqcC-like"/>
    <property type="match status" value="1"/>
</dbReference>
<dbReference type="PANTHER" id="PTHR39586:SF1">
    <property type="entry name" value="CYTOPLASMIC PROTEIN"/>
    <property type="match status" value="1"/>
</dbReference>
<proteinExistence type="predicted"/>
<sequence length="108" mass="12181">MSSQYRLSQLLDELEETMMASGLWQQPQPDAEAFLSTVPFCIDSMNFLQWLRYVFVARMRAILDAGAEIPSQVSISPLAEEYFRTAALDGKRVTELLRDIEQAMSGAS</sequence>
<keyword evidence="3" id="KW-1185">Reference proteome</keyword>
<organism evidence="2 3">
    <name type="scientific">Oceanospirillum sediminis</name>
    <dbReference type="NCBI Taxonomy" id="2760088"/>
    <lineage>
        <taxon>Bacteria</taxon>
        <taxon>Pseudomonadati</taxon>
        <taxon>Pseudomonadota</taxon>
        <taxon>Gammaproteobacteria</taxon>
        <taxon>Oceanospirillales</taxon>
        <taxon>Oceanospirillaceae</taxon>
        <taxon>Oceanospirillum</taxon>
    </lineage>
</organism>
<gene>
    <name evidence="2" type="ORF">H4O21_01370</name>
</gene>
<dbReference type="RefSeq" id="WP_182807038.1">
    <property type="nucleotide sequence ID" value="NZ_JACJFM010000001.1"/>
</dbReference>
<evidence type="ECO:0000313" key="3">
    <source>
        <dbReference type="Proteomes" id="UP000565262"/>
    </source>
</evidence>
<dbReference type="Proteomes" id="UP000565262">
    <property type="component" value="Unassembled WGS sequence"/>
</dbReference>